<feature type="compositionally biased region" description="Basic residues" evidence="3">
    <location>
        <begin position="1076"/>
        <end position="1090"/>
    </location>
</feature>
<evidence type="ECO:0000259" key="4">
    <source>
        <dbReference type="PROSITE" id="PS50011"/>
    </source>
</evidence>
<gene>
    <name evidence="6" type="ORF">HINF_LOCUS65133</name>
    <name evidence="5" type="ORF">HINF_LOCUS7140</name>
</gene>
<keyword evidence="5" id="KW-0808">Transferase</keyword>
<feature type="compositionally biased region" description="Basic and acidic residues" evidence="3">
    <location>
        <begin position="1426"/>
        <end position="1453"/>
    </location>
</feature>
<feature type="region of interest" description="Disordered" evidence="3">
    <location>
        <begin position="821"/>
        <end position="1455"/>
    </location>
</feature>
<keyword evidence="7" id="KW-1185">Reference proteome</keyword>
<dbReference type="GO" id="GO:0005524">
    <property type="term" value="F:ATP binding"/>
    <property type="evidence" value="ECO:0007669"/>
    <property type="project" value="UniProtKB-KW"/>
</dbReference>
<proteinExistence type="predicted"/>
<organism evidence="5">
    <name type="scientific">Hexamita inflata</name>
    <dbReference type="NCBI Taxonomy" id="28002"/>
    <lineage>
        <taxon>Eukaryota</taxon>
        <taxon>Metamonada</taxon>
        <taxon>Diplomonadida</taxon>
        <taxon>Hexamitidae</taxon>
        <taxon>Hexamitinae</taxon>
        <taxon>Hexamita</taxon>
    </lineage>
</organism>
<dbReference type="Gene3D" id="1.10.510.10">
    <property type="entry name" value="Transferase(Phosphotransferase) domain 1"/>
    <property type="match status" value="2"/>
</dbReference>
<evidence type="ECO:0000313" key="5">
    <source>
        <dbReference type="EMBL" id="CAI9919495.1"/>
    </source>
</evidence>
<accession>A0AA86TJP7</accession>
<feature type="compositionally biased region" description="Basic and acidic residues" evidence="3">
    <location>
        <begin position="1063"/>
        <end position="1075"/>
    </location>
</feature>
<evidence type="ECO:0000313" key="7">
    <source>
        <dbReference type="Proteomes" id="UP001642409"/>
    </source>
</evidence>
<feature type="compositionally biased region" description="Basic and acidic residues" evidence="3">
    <location>
        <begin position="1217"/>
        <end position="1229"/>
    </location>
</feature>
<keyword evidence="2" id="KW-0067">ATP-binding</keyword>
<evidence type="ECO:0000313" key="6">
    <source>
        <dbReference type="EMBL" id="CAL6090066.1"/>
    </source>
</evidence>
<evidence type="ECO:0000256" key="3">
    <source>
        <dbReference type="SAM" id="MobiDB-lite"/>
    </source>
</evidence>
<dbReference type="SMART" id="SM00220">
    <property type="entry name" value="S_TKc"/>
    <property type="match status" value="1"/>
</dbReference>
<feature type="domain" description="Protein kinase" evidence="4">
    <location>
        <begin position="1529"/>
        <end position="1956"/>
    </location>
</feature>
<dbReference type="Pfam" id="PF00069">
    <property type="entry name" value="Pkinase"/>
    <property type="match status" value="1"/>
</dbReference>
<evidence type="ECO:0000256" key="2">
    <source>
        <dbReference type="ARBA" id="ARBA00022840"/>
    </source>
</evidence>
<dbReference type="PROSITE" id="PS50011">
    <property type="entry name" value="PROTEIN_KINASE_DOM"/>
    <property type="match status" value="1"/>
</dbReference>
<sequence>MNCRRVYVPGRVLASTEFRGQYHVITPRKYMKYDVKTGAELQAIDYSFADNYTIPKKVPSMVDRNLENIYKLGDVTAACFGYTGIQLHLFLGTNKGRFIDYLPDMNKITRLVQVSEHVVEQISYVNNLAVCMTKAGLVLLPDEQVEYDRVKIAEPLKFYPPSYYSSTLDPSVEEQVIIEPDFDFLGIIQTATQIILVQRPKGSDKKYEKKFLFNNVFKDVIFYHQLQLLICINKYDVLAGYKWNGKYLGRLTGNFKAKALGVINSDQLIVYTQGDRVFQVTFEYVPDMDRVTFKQIRAATACIQYQGYRPLQQWEAEYNQLTQIEEKNKASINMCREFAMINRCNSTVSFPFAQFLSNDAHLFTGFESTTFDTEKANNLTNRLQMNYKEENDWEKINSALFQLVQEISGKDQMFKAKGADYKRDLQLVVDNFEDIYADCTGQPLTDLEKFQEKNAQFKKDIDQKVREFYQQCKELFPKSRFSKFNDITREAIDLNFDNFKEYVKDYGYISYLRARQKTVKKAKKLIERETKNEDEFINNGEEGVMISTQNLVEMSYQDYTGKFQDFEVSEDILEFFEDLEEHEEPEKEIDTEQFSEIFSEVSDEVVEEYSEQEFVGEGGEYFEAENESFDGFDDFSDESEPDPVKPVPFMPTGDKLDEKAQQELIIDQRDITEAPEKATKKTKIMSETLSIPNVVKEIPYQIPEFQLMVMQMQELEKVEQLHLEKEEKRKRVHHFKEDKPSQIDNINADQIDQRTPQIEHEPMLTVQFQEAVPEPYIPKNKKMCITYMGQTVEKDPVQLAKDLEEKRKRDEEVKRLVEEKLAEEKAKAEAEKKAAEAKKLEDKKQLEAAKKAAKVKADAQLAAKKKTDDAKKTVSKKKVEDSESSEEDLKPKKKVVKPVKKVVEDSDSESVEVKKKPVTAKKTVTAKPKAKVQESTSDDSEEVQKEVKKPAPVVKQEIKQPEIKQPEVKKVVKKVESSEESEEDPKKIAAAIKAKKEAMALAAQQKAEADKKAAEQEKEIKATTPVKEVEKPKQVVKDTKKKQEESSSEEPVAKKPVAKKVVKKEESSSSEEEKKPAKKPVAKPVAKKVVKKEETSDSSSDKKPVPKKTPQKKIVDSDDSSEEVKPKPKKAVTKKVAESSNDSSDDKPKKPVKKATTIAAKKTIAAPVVKKEVKPAEPVKVEKPKPEETSSTQTYSYSDSDTKEEVKPVVPVVPVKPETKTPVKPEAKTKVVAKKPAKAESSDSSEEVVPKKVVKKAVTKSTAKKDESSSSDIPKPKVKAAPKKEVPKKKVESDESSEEKVAKPKVMPKPKIPADKKKVEESSSDDKPKKKAKKIESSDSDSSDDKQKMKVKTEVSSDSEDAPKKKKIVRVDKKKAVAVKRIEESEQSADEKFNVNVTDDSDDGKRKKAKKVAKKIESSDSDSDPDELKPKRIREHKESSEERSESEIQDKPKQIKLLEAVKTEEGQENAEEPKQEDSSSELIIKEVKPTMTRTTDLNDVEFEQVDMTKVQNTDQQFIFGDEELDNDEFKVLKNKRQVAFALTPDAVLHQFRAAAVAQQSVIARMARKQQLEIYNNILTDTYTMICCHFPESAQIENRFIILPTKKQKSSWETLLNGYDLRTHQYVSMKQLPANLCGLQFVRTFRALAHPNILSFQGLGFSLYNQLYVATQAAPVLTLAEILTKGIPIFETEVIVKNFIKQLTETIAFLNNPVNKLMHRDLKPSTIYVQIVDGQPVPKVYHIGFMQGADGNEQPECGGLWCSPEVACGGVVLASDVWSIGSICYRLLEDIAVQNIKNNEASVLNLANQVGVKGTAMLKARRKLFIEGSFQSDAAVPNKVLPLQEANNAAAVGAMVAVAKDTIPIAKDKPTKIAITKEANLPTFSKDARVKQLRAYEVAGGKLPWERENRGQEKDTRLVDLKLFGISEEAVDYVQSCWVFDCQKRPKANAILQHKWFQ</sequence>
<dbReference type="Proteomes" id="UP001642409">
    <property type="component" value="Unassembled WGS sequence"/>
</dbReference>
<feature type="compositionally biased region" description="Basic and acidic residues" evidence="3">
    <location>
        <begin position="1007"/>
        <end position="1045"/>
    </location>
</feature>
<dbReference type="InterPro" id="IPR000719">
    <property type="entry name" value="Prot_kinase_dom"/>
</dbReference>
<dbReference type="SUPFAM" id="SSF56112">
    <property type="entry name" value="Protein kinase-like (PK-like)"/>
    <property type="match status" value="1"/>
</dbReference>
<feature type="compositionally biased region" description="Low complexity" evidence="3">
    <location>
        <begin position="1154"/>
        <end position="1168"/>
    </location>
</feature>
<feature type="compositionally biased region" description="Basic and acidic residues" evidence="3">
    <location>
        <begin position="1369"/>
        <end position="1393"/>
    </location>
</feature>
<reference evidence="6 7" key="2">
    <citation type="submission" date="2024-07" db="EMBL/GenBank/DDBJ databases">
        <authorList>
            <person name="Akdeniz Z."/>
        </authorList>
    </citation>
    <scope>NUCLEOTIDE SEQUENCE [LARGE SCALE GENOMIC DNA]</scope>
</reference>
<dbReference type="EMBL" id="CATOUU010000174">
    <property type="protein sequence ID" value="CAI9919495.1"/>
    <property type="molecule type" value="Genomic_DNA"/>
</dbReference>
<feature type="compositionally biased region" description="Basic and acidic residues" evidence="3">
    <location>
        <begin position="1091"/>
        <end position="1104"/>
    </location>
</feature>
<feature type="compositionally biased region" description="Basic and acidic residues" evidence="3">
    <location>
        <begin position="865"/>
        <end position="881"/>
    </location>
</feature>
<dbReference type="InterPro" id="IPR011009">
    <property type="entry name" value="Kinase-like_dom_sf"/>
</dbReference>
<keyword evidence="1" id="KW-0547">Nucleotide-binding</keyword>
<reference evidence="5" key="1">
    <citation type="submission" date="2023-06" db="EMBL/GenBank/DDBJ databases">
        <authorList>
            <person name="Kurt Z."/>
        </authorList>
    </citation>
    <scope>NUCLEOTIDE SEQUENCE</scope>
</reference>
<dbReference type="GO" id="GO:0004674">
    <property type="term" value="F:protein serine/threonine kinase activity"/>
    <property type="evidence" value="ECO:0007669"/>
    <property type="project" value="TreeGrafter"/>
</dbReference>
<dbReference type="EMBL" id="CAXDID020000424">
    <property type="protein sequence ID" value="CAL6090066.1"/>
    <property type="molecule type" value="Genomic_DNA"/>
</dbReference>
<keyword evidence="5" id="KW-0418">Kinase</keyword>
<dbReference type="GO" id="GO:0005634">
    <property type="term" value="C:nucleus"/>
    <property type="evidence" value="ECO:0007669"/>
    <property type="project" value="TreeGrafter"/>
</dbReference>
<feature type="compositionally biased region" description="Basic and acidic residues" evidence="3">
    <location>
        <begin position="956"/>
        <end position="977"/>
    </location>
</feature>
<evidence type="ECO:0000256" key="1">
    <source>
        <dbReference type="ARBA" id="ARBA00022741"/>
    </source>
</evidence>
<dbReference type="InterPro" id="IPR050108">
    <property type="entry name" value="CDK"/>
</dbReference>
<feature type="compositionally biased region" description="Low complexity" evidence="3">
    <location>
        <begin position="1189"/>
        <end position="1199"/>
    </location>
</feature>
<feature type="compositionally biased region" description="Basic and acidic residues" evidence="3">
    <location>
        <begin position="1169"/>
        <end position="1188"/>
    </location>
</feature>
<feature type="compositionally biased region" description="Basic and acidic residues" evidence="3">
    <location>
        <begin position="1282"/>
        <end position="1302"/>
    </location>
</feature>
<feature type="compositionally biased region" description="Basic and acidic residues" evidence="3">
    <location>
        <begin position="1312"/>
        <end position="1328"/>
    </location>
</feature>
<comment type="caution">
    <text evidence="5">The sequence shown here is derived from an EMBL/GenBank/DDBJ whole genome shotgun (WGS) entry which is preliminary data.</text>
</comment>
<feature type="compositionally biased region" description="Basic and acidic residues" evidence="3">
    <location>
        <begin position="821"/>
        <end position="850"/>
    </location>
</feature>
<dbReference type="PANTHER" id="PTHR24056">
    <property type="entry name" value="CELL DIVISION PROTEIN KINASE"/>
    <property type="match status" value="1"/>
</dbReference>
<feature type="compositionally biased region" description="Basic residues" evidence="3">
    <location>
        <begin position="891"/>
        <end position="900"/>
    </location>
</feature>
<name>A0AA86TJP7_9EUKA</name>
<protein>
    <submittedName>
        <fullName evidence="5">Kinase</fullName>
    </submittedName>
</protein>
<feature type="compositionally biased region" description="Basic and acidic residues" evidence="3">
    <location>
        <begin position="1343"/>
        <end position="1355"/>
    </location>
</feature>